<feature type="region of interest" description="Disordered" evidence="1">
    <location>
        <begin position="1"/>
        <end position="102"/>
    </location>
</feature>
<organism evidence="2 3">
    <name type="scientific">Fusarium globosum</name>
    <dbReference type="NCBI Taxonomy" id="78864"/>
    <lineage>
        <taxon>Eukaryota</taxon>
        <taxon>Fungi</taxon>
        <taxon>Dikarya</taxon>
        <taxon>Ascomycota</taxon>
        <taxon>Pezizomycotina</taxon>
        <taxon>Sordariomycetes</taxon>
        <taxon>Hypocreomycetidae</taxon>
        <taxon>Hypocreales</taxon>
        <taxon>Nectriaceae</taxon>
        <taxon>Fusarium</taxon>
        <taxon>Fusarium fujikuroi species complex</taxon>
    </lineage>
</organism>
<accession>A0A8H6CY78</accession>
<evidence type="ECO:0000256" key="1">
    <source>
        <dbReference type="SAM" id="MobiDB-lite"/>
    </source>
</evidence>
<feature type="non-terminal residue" evidence="2">
    <location>
        <position position="1"/>
    </location>
</feature>
<evidence type="ECO:0000313" key="3">
    <source>
        <dbReference type="Proteomes" id="UP000532311"/>
    </source>
</evidence>
<reference evidence="2 3" key="1">
    <citation type="submission" date="2020-05" db="EMBL/GenBank/DDBJ databases">
        <title>Identification and distribution of gene clusters putatively required for synthesis of sphingolipid metabolism inhibitors in phylogenetically diverse species of the filamentous fungus Fusarium.</title>
        <authorList>
            <person name="Kim H.-S."/>
            <person name="Busman M."/>
            <person name="Brown D.W."/>
            <person name="Divon H."/>
            <person name="Uhlig S."/>
            <person name="Proctor R.H."/>
        </authorList>
    </citation>
    <scope>NUCLEOTIDE SEQUENCE [LARGE SCALE GENOMIC DNA]</scope>
    <source>
        <strain evidence="2 3">NRRL 26131</strain>
    </source>
</reference>
<dbReference type="AlphaFoldDB" id="A0A8H6CY78"/>
<protein>
    <submittedName>
        <fullName evidence="2">Uncharacterized protein</fullName>
    </submittedName>
</protein>
<comment type="caution">
    <text evidence="2">The sequence shown here is derived from an EMBL/GenBank/DDBJ whole genome shotgun (WGS) entry which is preliminary data.</text>
</comment>
<name>A0A8H6CY78_9HYPO</name>
<keyword evidence="3" id="KW-1185">Reference proteome</keyword>
<gene>
    <name evidence="2" type="ORF">FGLOB1_13496</name>
</gene>
<evidence type="ECO:0000313" key="2">
    <source>
        <dbReference type="EMBL" id="KAF5696450.1"/>
    </source>
</evidence>
<dbReference type="EMBL" id="JAAQPF010000845">
    <property type="protein sequence ID" value="KAF5696450.1"/>
    <property type="molecule type" value="Genomic_DNA"/>
</dbReference>
<sequence>EGEEEEEERRMAEDELAPATAADPSSFTESGDDPPGQGPGFTSSPLMGESFSAKSSSALVAVPPGRTPVSGAKYTSRRASKSSSQGILGGMAAAQRRQCKGR</sequence>
<dbReference type="Proteomes" id="UP000532311">
    <property type="component" value="Unassembled WGS sequence"/>
</dbReference>
<proteinExistence type="predicted"/>